<dbReference type="AlphaFoldDB" id="A3JZN4"/>
<proteinExistence type="predicted"/>
<name>A3JZN4_SAGS3</name>
<gene>
    <name evidence="1" type="ORF">SSE37_09013</name>
</gene>
<organism evidence="1 2">
    <name type="scientific">Sagittula stellata (strain ATCC 700073 / DSM 11524 / E-37)</name>
    <dbReference type="NCBI Taxonomy" id="388399"/>
    <lineage>
        <taxon>Bacteria</taxon>
        <taxon>Pseudomonadati</taxon>
        <taxon>Pseudomonadota</taxon>
        <taxon>Alphaproteobacteria</taxon>
        <taxon>Rhodobacterales</taxon>
        <taxon>Roseobacteraceae</taxon>
        <taxon>Sagittula</taxon>
    </lineage>
</organism>
<evidence type="ECO:0000313" key="1">
    <source>
        <dbReference type="EMBL" id="EBA09937.1"/>
    </source>
</evidence>
<protein>
    <submittedName>
        <fullName evidence="1">Uncharacterized protein</fullName>
    </submittedName>
</protein>
<dbReference type="EMBL" id="AAYA01000002">
    <property type="protein sequence ID" value="EBA09937.1"/>
    <property type="molecule type" value="Genomic_DNA"/>
</dbReference>
<keyword evidence="2" id="KW-1185">Reference proteome</keyword>
<reference evidence="1 2" key="1">
    <citation type="submission" date="2006-06" db="EMBL/GenBank/DDBJ databases">
        <authorList>
            <person name="Moran M.A."/>
            <person name="Ferriera S."/>
            <person name="Johnson J."/>
            <person name="Kravitz S."/>
            <person name="Beeson K."/>
            <person name="Sutton G."/>
            <person name="Rogers Y.-H."/>
            <person name="Friedman R."/>
            <person name="Frazier M."/>
            <person name="Venter J.C."/>
        </authorList>
    </citation>
    <scope>NUCLEOTIDE SEQUENCE [LARGE SCALE GENOMIC DNA]</scope>
    <source>
        <strain evidence="1 2">E-37</strain>
    </source>
</reference>
<evidence type="ECO:0000313" key="2">
    <source>
        <dbReference type="Proteomes" id="UP000005713"/>
    </source>
</evidence>
<comment type="caution">
    <text evidence="1">The sequence shown here is derived from an EMBL/GenBank/DDBJ whole genome shotgun (WGS) entry which is preliminary data.</text>
</comment>
<dbReference type="Proteomes" id="UP000005713">
    <property type="component" value="Unassembled WGS sequence"/>
</dbReference>
<sequence length="166" mass="18950">MTRVKEPNMFDRSERPAGALAQSLMARPDWMISQHLDQLDREIRTLGCLTLSRKAWKPCTIETLDRTIVLRSVEDLETAMLAQADDDHARGIDRTLRVVTKAEAISEKRIDGVVITARKIDDFFPAPPMRTNLRLTRCSDDWQVSHIVVRVSAESWAFTSPFLADR</sequence>
<accession>A3JZN4</accession>